<sequence length="317" mass="36449">MFEKGDIMETIRNVDVNRLHDFKNHPFKVEMNTELCELMRSIEKEGVLVPLLVRTNPYGDGYEVISGHRRKEAAIWAGETKVPVVIRELDDDQAVVAMVDANLHRENLKPSEKAFAYKMKLEAMKHQGKHIDSVTSAQVGPKCDTDGNGRADNLGNRANEVVEEHSMMNSNELLARQVGESVAQIKRYIRLTNLIPKILAMVDEGKIAFTIGVELSYLSEEEQYELHAVMDLEQCTPSLSQANRMKRISQSGKLDIDEIYSILEEEKPNQREQIKIRASTLEEYFPDDFTPKQKVELIERLVKEWHEKQIKDTERNR</sequence>
<gene>
    <name evidence="4" type="ORF">WMO75_17515</name>
</gene>
<dbReference type="SUPFAM" id="SSF109709">
    <property type="entry name" value="KorB DNA-binding domain-like"/>
    <property type="match status" value="1"/>
</dbReference>
<dbReference type="SUPFAM" id="SSF110849">
    <property type="entry name" value="ParB/Sulfiredoxin"/>
    <property type="match status" value="1"/>
</dbReference>
<comment type="similarity">
    <text evidence="1">Belongs to the ParB family.</text>
</comment>
<evidence type="ECO:0000259" key="3">
    <source>
        <dbReference type="SMART" id="SM00470"/>
    </source>
</evidence>
<dbReference type="NCBIfam" id="TIGR00180">
    <property type="entry name" value="parB_part"/>
    <property type="match status" value="1"/>
</dbReference>
<dbReference type="SMART" id="SM00470">
    <property type="entry name" value="ParB"/>
    <property type="match status" value="1"/>
</dbReference>
<accession>A0ABV1AT53</accession>
<dbReference type="Pfam" id="PF17762">
    <property type="entry name" value="HTH_ParB"/>
    <property type="match status" value="1"/>
</dbReference>
<evidence type="ECO:0000256" key="1">
    <source>
        <dbReference type="ARBA" id="ARBA00006295"/>
    </source>
</evidence>
<evidence type="ECO:0000313" key="5">
    <source>
        <dbReference type="Proteomes" id="UP001446032"/>
    </source>
</evidence>
<dbReference type="CDD" id="cd16407">
    <property type="entry name" value="ParB_N_like"/>
    <property type="match status" value="1"/>
</dbReference>
<evidence type="ECO:0000256" key="2">
    <source>
        <dbReference type="ARBA" id="ARBA00022829"/>
    </source>
</evidence>
<reference evidence="4 5" key="1">
    <citation type="submission" date="2024-03" db="EMBL/GenBank/DDBJ databases">
        <title>Human intestinal bacterial collection.</title>
        <authorList>
            <person name="Pauvert C."/>
            <person name="Hitch T.C.A."/>
            <person name="Clavel T."/>
        </authorList>
    </citation>
    <scope>NUCLEOTIDE SEQUENCE [LARGE SCALE GENOMIC DNA]</scope>
    <source>
        <strain evidence="4 5">CLA-AA-H95</strain>
    </source>
</reference>
<dbReference type="Gene3D" id="1.10.10.2830">
    <property type="match status" value="1"/>
</dbReference>
<comment type="caution">
    <text evidence="4">The sequence shown here is derived from an EMBL/GenBank/DDBJ whole genome shotgun (WGS) entry which is preliminary data.</text>
</comment>
<dbReference type="Pfam" id="PF02195">
    <property type="entry name" value="ParB_N"/>
    <property type="match status" value="1"/>
</dbReference>
<proteinExistence type="inferred from homology"/>
<dbReference type="PANTHER" id="PTHR33375">
    <property type="entry name" value="CHROMOSOME-PARTITIONING PROTEIN PARB-RELATED"/>
    <property type="match status" value="1"/>
</dbReference>
<dbReference type="EMBL" id="JBBMEI010000098">
    <property type="protein sequence ID" value="MEQ2360089.1"/>
    <property type="molecule type" value="Genomic_DNA"/>
</dbReference>
<dbReference type="Gene3D" id="3.90.1530.30">
    <property type="match status" value="1"/>
</dbReference>
<name>A0ABV1AT53_9FIRM</name>
<organism evidence="4 5">
    <name type="scientific">Blautia intestinihominis</name>
    <dbReference type="NCBI Taxonomy" id="3133152"/>
    <lineage>
        <taxon>Bacteria</taxon>
        <taxon>Bacillati</taxon>
        <taxon>Bacillota</taxon>
        <taxon>Clostridia</taxon>
        <taxon>Lachnospirales</taxon>
        <taxon>Lachnospiraceae</taxon>
        <taxon>Blautia</taxon>
    </lineage>
</organism>
<keyword evidence="2" id="KW-0159">Chromosome partition</keyword>
<dbReference type="Proteomes" id="UP001446032">
    <property type="component" value="Unassembled WGS sequence"/>
</dbReference>
<protein>
    <submittedName>
        <fullName evidence="4">ParB/RepB/Spo0J family partition protein</fullName>
    </submittedName>
</protein>
<dbReference type="PANTHER" id="PTHR33375:SF1">
    <property type="entry name" value="CHROMOSOME-PARTITIONING PROTEIN PARB-RELATED"/>
    <property type="match status" value="1"/>
</dbReference>
<dbReference type="InterPro" id="IPR036086">
    <property type="entry name" value="ParB/Sulfiredoxin_sf"/>
</dbReference>
<keyword evidence="5" id="KW-1185">Reference proteome</keyword>
<evidence type="ECO:0000313" key="4">
    <source>
        <dbReference type="EMBL" id="MEQ2360089.1"/>
    </source>
</evidence>
<dbReference type="InterPro" id="IPR004437">
    <property type="entry name" value="ParB/RepB/Spo0J"/>
</dbReference>
<dbReference type="InterPro" id="IPR050336">
    <property type="entry name" value="Chromosome_partition/occlusion"/>
</dbReference>
<dbReference type="InterPro" id="IPR041468">
    <property type="entry name" value="HTH_ParB/Spo0J"/>
</dbReference>
<dbReference type="InterPro" id="IPR003115">
    <property type="entry name" value="ParB_N"/>
</dbReference>
<dbReference type="RefSeq" id="WP_349078618.1">
    <property type="nucleotide sequence ID" value="NZ_JBBMEI010000098.1"/>
</dbReference>
<feature type="domain" description="ParB-like N-terminal" evidence="3">
    <location>
        <begin position="12"/>
        <end position="103"/>
    </location>
</feature>